<evidence type="ECO:0000313" key="1">
    <source>
        <dbReference type="EMBL" id="KAG0541655.1"/>
    </source>
</evidence>
<evidence type="ECO:0000313" key="2">
    <source>
        <dbReference type="Proteomes" id="UP000807115"/>
    </source>
</evidence>
<organism evidence="1 2">
    <name type="scientific">Sorghum bicolor</name>
    <name type="common">Sorghum</name>
    <name type="synonym">Sorghum vulgare</name>
    <dbReference type="NCBI Taxonomy" id="4558"/>
    <lineage>
        <taxon>Eukaryota</taxon>
        <taxon>Viridiplantae</taxon>
        <taxon>Streptophyta</taxon>
        <taxon>Embryophyta</taxon>
        <taxon>Tracheophyta</taxon>
        <taxon>Spermatophyta</taxon>
        <taxon>Magnoliopsida</taxon>
        <taxon>Liliopsida</taxon>
        <taxon>Poales</taxon>
        <taxon>Poaceae</taxon>
        <taxon>PACMAD clade</taxon>
        <taxon>Panicoideae</taxon>
        <taxon>Andropogonodae</taxon>
        <taxon>Andropogoneae</taxon>
        <taxon>Sorghinae</taxon>
        <taxon>Sorghum</taxon>
    </lineage>
</organism>
<accession>A0A921RL01</accession>
<comment type="caution">
    <text evidence="1">The sequence shown here is derived from an EMBL/GenBank/DDBJ whole genome shotgun (WGS) entry which is preliminary data.</text>
</comment>
<dbReference type="EMBL" id="CM027681">
    <property type="protein sequence ID" value="KAG0541655.1"/>
    <property type="molecule type" value="Genomic_DNA"/>
</dbReference>
<gene>
    <name evidence="1" type="ORF">BDA96_02G035700</name>
</gene>
<proteinExistence type="predicted"/>
<name>A0A921RL01_SORBI</name>
<sequence length="121" mass="11956">MPSVACAALLTPGAGARLSRPPQCSPSIKLLVIPSPCRPSPHSATHSRPPPPPPLPPPCCATSVTHLASFPPAHAALSVFLVATGTLVVVGGTDKTTASSAAATSPLSCLSMALCSSPLSS</sequence>
<dbReference type="Proteomes" id="UP000807115">
    <property type="component" value="Chromosome 2"/>
</dbReference>
<protein>
    <submittedName>
        <fullName evidence="1">Uncharacterized protein</fullName>
    </submittedName>
</protein>
<reference evidence="1" key="2">
    <citation type="submission" date="2020-10" db="EMBL/GenBank/DDBJ databases">
        <authorList>
            <person name="Cooper E.A."/>
            <person name="Brenton Z.W."/>
            <person name="Flinn B.S."/>
            <person name="Jenkins J."/>
            <person name="Shu S."/>
            <person name="Flowers D."/>
            <person name="Luo F."/>
            <person name="Wang Y."/>
            <person name="Xia P."/>
            <person name="Barry K."/>
            <person name="Daum C."/>
            <person name="Lipzen A."/>
            <person name="Yoshinaga Y."/>
            <person name="Schmutz J."/>
            <person name="Saski C."/>
            <person name="Vermerris W."/>
            <person name="Kresovich S."/>
        </authorList>
    </citation>
    <scope>NUCLEOTIDE SEQUENCE</scope>
</reference>
<reference evidence="1" key="1">
    <citation type="journal article" date="2019" name="BMC Genomics">
        <title>A new reference genome for Sorghum bicolor reveals high levels of sequence similarity between sweet and grain genotypes: implications for the genetics of sugar metabolism.</title>
        <authorList>
            <person name="Cooper E.A."/>
            <person name="Brenton Z.W."/>
            <person name="Flinn B.S."/>
            <person name="Jenkins J."/>
            <person name="Shu S."/>
            <person name="Flowers D."/>
            <person name="Luo F."/>
            <person name="Wang Y."/>
            <person name="Xia P."/>
            <person name="Barry K."/>
            <person name="Daum C."/>
            <person name="Lipzen A."/>
            <person name="Yoshinaga Y."/>
            <person name="Schmutz J."/>
            <person name="Saski C."/>
            <person name="Vermerris W."/>
            <person name="Kresovich S."/>
        </authorList>
    </citation>
    <scope>NUCLEOTIDE SEQUENCE</scope>
</reference>
<dbReference type="AlphaFoldDB" id="A0A921RL01"/>